<dbReference type="AlphaFoldDB" id="A0A1F5I1F6"/>
<dbReference type="Pfam" id="PF00078">
    <property type="entry name" value="RVT_1"/>
    <property type="match status" value="1"/>
</dbReference>
<dbReference type="PANTHER" id="PTHR34047:SF8">
    <property type="entry name" value="PROTEIN YKFC"/>
    <property type="match status" value="1"/>
</dbReference>
<dbReference type="Proteomes" id="UP000179227">
    <property type="component" value="Unassembled WGS sequence"/>
</dbReference>
<dbReference type="PROSITE" id="PS50878">
    <property type="entry name" value="RT_POL"/>
    <property type="match status" value="1"/>
</dbReference>
<sequence length="340" mass="40846">MDYSQLISIENLFQAWEEFKKGKRSKPDVMFFERNLEDNLFNLHQELTKGTYRHGRYTEFYVNDPKRRHIHKAKVADRIVHHALYKYLYNLFDKTFLYDSYSSRIGKGTHKAVKRLEKFTRIVSKNYTRDCWAQKLDIRKFFESIDHEILKKLIAKRIKDKDIFWLIDEVIDSFPNGIPLGNLTSQIFANIYLNELDQFVKHTLKIKYYIRYADDFVVLYNSLDTLLHCFKTVKQFVESNLLLNIHPDKITIRKLIWGIDFCGYIVLLHYVQIKTKTKRRIFKKVSSQNISYQSLQSYLGYFSHAKSYKISQELKNHFYLKTEAHLLTQAPYFARIHIDF</sequence>
<dbReference type="STRING" id="1797729.A3A60_01790"/>
<dbReference type="SUPFAM" id="SSF56672">
    <property type="entry name" value="DNA/RNA polymerases"/>
    <property type="match status" value="1"/>
</dbReference>
<evidence type="ECO:0000313" key="3">
    <source>
        <dbReference type="Proteomes" id="UP000179227"/>
    </source>
</evidence>
<organism evidence="2 3">
    <name type="scientific">Candidatus Curtissbacteria bacterium RIFCSPLOWO2_01_FULL_42_26</name>
    <dbReference type="NCBI Taxonomy" id="1797729"/>
    <lineage>
        <taxon>Bacteria</taxon>
        <taxon>Candidatus Curtissiibacteriota</taxon>
    </lineage>
</organism>
<dbReference type="EMBL" id="MFBS01000012">
    <property type="protein sequence ID" value="OGE10234.1"/>
    <property type="molecule type" value="Genomic_DNA"/>
</dbReference>
<proteinExistence type="predicted"/>
<evidence type="ECO:0000259" key="1">
    <source>
        <dbReference type="PROSITE" id="PS50878"/>
    </source>
</evidence>
<accession>A0A1F5I1F6</accession>
<name>A0A1F5I1F6_9BACT</name>
<dbReference type="InterPro" id="IPR043502">
    <property type="entry name" value="DNA/RNA_pol_sf"/>
</dbReference>
<protein>
    <recommendedName>
        <fullName evidence="1">Reverse transcriptase domain-containing protein</fullName>
    </recommendedName>
</protein>
<dbReference type="InterPro" id="IPR000477">
    <property type="entry name" value="RT_dom"/>
</dbReference>
<dbReference type="PANTHER" id="PTHR34047">
    <property type="entry name" value="NUCLEAR INTRON MATURASE 1, MITOCHONDRIAL-RELATED"/>
    <property type="match status" value="1"/>
</dbReference>
<gene>
    <name evidence="2" type="ORF">A3A60_01790</name>
</gene>
<dbReference type="CDD" id="cd01651">
    <property type="entry name" value="RT_G2_intron"/>
    <property type="match status" value="1"/>
</dbReference>
<evidence type="ECO:0000313" key="2">
    <source>
        <dbReference type="EMBL" id="OGE10234.1"/>
    </source>
</evidence>
<dbReference type="InterPro" id="IPR051083">
    <property type="entry name" value="GrpII_Intron_Splice-Mob/Def"/>
</dbReference>
<reference evidence="2 3" key="1">
    <citation type="journal article" date="2016" name="Nat. Commun.">
        <title>Thousands of microbial genomes shed light on interconnected biogeochemical processes in an aquifer system.</title>
        <authorList>
            <person name="Anantharaman K."/>
            <person name="Brown C.T."/>
            <person name="Hug L.A."/>
            <person name="Sharon I."/>
            <person name="Castelle C.J."/>
            <person name="Probst A.J."/>
            <person name="Thomas B.C."/>
            <person name="Singh A."/>
            <person name="Wilkins M.J."/>
            <person name="Karaoz U."/>
            <person name="Brodie E.L."/>
            <person name="Williams K.H."/>
            <person name="Hubbard S.S."/>
            <person name="Banfield J.F."/>
        </authorList>
    </citation>
    <scope>NUCLEOTIDE SEQUENCE [LARGE SCALE GENOMIC DNA]</scope>
</reference>
<feature type="domain" description="Reverse transcriptase" evidence="1">
    <location>
        <begin position="41"/>
        <end position="266"/>
    </location>
</feature>
<comment type="caution">
    <text evidence="2">The sequence shown here is derived from an EMBL/GenBank/DDBJ whole genome shotgun (WGS) entry which is preliminary data.</text>
</comment>